<protein>
    <submittedName>
        <fullName evidence="2">Uncharacterized protein</fullName>
    </submittedName>
</protein>
<feature type="region of interest" description="Disordered" evidence="1">
    <location>
        <begin position="35"/>
        <end position="58"/>
    </location>
</feature>
<proteinExistence type="predicted"/>
<reference evidence="2 3" key="1">
    <citation type="journal article" date="2007" name="DNA Res.">
        <title>Complete genomic structure of the bloom-forming toxic cyanobacterium Microcystis aeruginosa NIES-843.</title>
        <authorList>
            <person name="Kaneko T."/>
            <person name="Nakajima N."/>
            <person name="Okamoto S."/>
            <person name="Suzuki I."/>
            <person name="Tanabe Y."/>
            <person name="Tamaoki M."/>
            <person name="Nakamura Y."/>
            <person name="Kasai F."/>
            <person name="Watanabe A."/>
            <person name="Kawashima K."/>
            <person name="Kishida Y."/>
            <person name="Ono A."/>
            <person name="Shimizu Y."/>
            <person name="Takahashi C."/>
            <person name="Minami C."/>
            <person name="Fujishiro T."/>
            <person name="Kohara M."/>
            <person name="Katoh M."/>
            <person name="Nakazaki N."/>
            <person name="Nakayama S."/>
            <person name="Yamada M."/>
            <person name="Tabata S."/>
            <person name="Watanabe M.M."/>
        </authorList>
    </citation>
    <scope>NUCLEOTIDE SEQUENCE [LARGE SCALE GENOMIC DNA]</scope>
    <source>
        <strain evidence="3">NIES-843 / IAM M-247</strain>
    </source>
</reference>
<dbReference type="EnsemblBacteria" id="BAG02467">
    <property type="protein sequence ID" value="BAG02467"/>
    <property type="gene ID" value="MAE_26450"/>
</dbReference>
<dbReference type="HOGENOM" id="CLU_2974393_0_0_3"/>
<dbReference type="EMBL" id="AP009552">
    <property type="protein sequence ID" value="BAG02467.1"/>
    <property type="molecule type" value="Genomic_DNA"/>
</dbReference>
<accession>B0JIG9</accession>
<evidence type="ECO:0000256" key="1">
    <source>
        <dbReference type="SAM" id="MobiDB-lite"/>
    </source>
</evidence>
<sequence>MSHRLTPSNRLISSLKILNFFTLLYPLTQNKVFTSPPDHRPTDWIRRPSDPYPILSQD</sequence>
<dbReference type="Proteomes" id="UP000001510">
    <property type="component" value="Chromosome"/>
</dbReference>
<dbReference type="KEGG" id="mar:MAE_26450"/>
<evidence type="ECO:0000313" key="3">
    <source>
        <dbReference type="Proteomes" id="UP000001510"/>
    </source>
</evidence>
<feature type="compositionally biased region" description="Basic and acidic residues" evidence="1">
    <location>
        <begin position="37"/>
        <end position="49"/>
    </location>
</feature>
<organism evidence="2 3">
    <name type="scientific">Microcystis aeruginosa (strain NIES-843 / IAM M-2473)</name>
    <dbReference type="NCBI Taxonomy" id="449447"/>
    <lineage>
        <taxon>Bacteria</taxon>
        <taxon>Bacillati</taxon>
        <taxon>Cyanobacteriota</taxon>
        <taxon>Cyanophyceae</taxon>
        <taxon>Oscillatoriophycideae</taxon>
        <taxon>Chroococcales</taxon>
        <taxon>Microcystaceae</taxon>
        <taxon>Microcystis</taxon>
    </lineage>
</organism>
<name>B0JIG9_MICAN</name>
<evidence type="ECO:0000313" key="2">
    <source>
        <dbReference type="EMBL" id="BAG02467.1"/>
    </source>
</evidence>
<dbReference type="PaxDb" id="449447-MAE_26450"/>
<keyword evidence="3" id="KW-1185">Reference proteome</keyword>
<gene>
    <name evidence="2" type="ordered locus">MAE_26450</name>
</gene>
<dbReference type="STRING" id="449447.MAE_26450"/>
<dbReference type="AlphaFoldDB" id="B0JIG9"/>